<evidence type="ECO:0000259" key="3">
    <source>
        <dbReference type="Pfam" id="PF03202"/>
    </source>
</evidence>
<protein>
    <submittedName>
        <fullName evidence="5">Lipoprotein</fullName>
    </submittedName>
</protein>
<dbReference type="RefSeq" id="WP_036434242.1">
    <property type="nucleotide sequence ID" value="NZ_LR215039.1"/>
</dbReference>
<dbReference type="InterPro" id="IPR054825">
    <property type="entry name" value="P68-like"/>
</dbReference>
<dbReference type="SUPFAM" id="SSF53850">
    <property type="entry name" value="Periplasmic binding protein-like II"/>
    <property type="match status" value="1"/>
</dbReference>
<dbReference type="OrthoDB" id="393769at2"/>
<dbReference type="InterPro" id="IPR004984">
    <property type="entry name" value="Mycoplasma_lipoprotein_cen_dom"/>
</dbReference>
<dbReference type="EMBL" id="LR215039">
    <property type="protein sequence ID" value="VEU76508.1"/>
    <property type="molecule type" value="Genomic_DNA"/>
</dbReference>
<dbReference type="NCBIfam" id="NF045826">
    <property type="entry name" value="lipo_P68"/>
    <property type="match status" value="1"/>
</dbReference>
<dbReference type="InterPro" id="IPR004890">
    <property type="entry name" value="Lipoprotein_10_C"/>
</dbReference>
<feature type="chain" id="PRO_5019100335" evidence="2">
    <location>
        <begin position="23"/>
        <end position="766"/>
    </location>
</feature>
<keyword evidence="2" id="KW-0732">Signal</keyword>
<sequence>MTSKFKKIILGTATILGATGIAASCGSSNNADTPIKEGGNTSGGSSNSNQTISEAEQLRIDNASNGANPSADGRFNTNVQDTIKLGTTFSSGGAQAQTLDKILEVYNKLVSDKSADLSEGAKAVEQKNLGSGYDKGSEKVTSDLNARNTDNFYNLIMNYGDVAAKLAEKNMLLSFNDELDGYNVDIDDFSSVFAKANTSIENVRNESTYLIPLAKSTNFLAVNAPVLSYLIDSMVSAGAKLADDQETKEFVDTIKAKGEADRSGVVSIWGNPRSGVSMSDVTISKQTFEIYKDTLDFAAKAQSLFENSYNNNDPVNAQVHVFGVDGSPSLLFQSLYSEIDAEDLKMISYATKSEGITQVNFGSLKNTASTAYTKSSEIYSEIAKAVQSGGLKLFPGGQFSSGDQTHHRIAFSTGSTAGYTHNYIADTKIYSKGSSIKFNGDLIQDRSTMVSINTRKNGTDEVARLSRFGNPLYKSTHKIDKDDKYGLIFLDAENEKAFTDQLAASTTVNGKDLLIKVLYNEDVQEHKDFLKLVKEKGVFGGLVRQANVDATTGSRYMLIYVKEGRDSLTINQKTKDLLTNDLQLVESGKDRTKELNREELVSMYTPLKWRKENKVKVIYGQGPSLIGIHANDTDDKATKAFVKWLFTNKTYTFASPVGSDDSTYTLTPIQFFNKFASYVTPYKGFETQDSSELYGDNEYLKTAADLFKTATLNPKEYVVFEEPSSIHSSLFRKSIEAGFDSLQTAAVSKKTQSFTEFISKISFPKN</sequence>
<evidence type="ECO:0000256" key="1">
    <source>
        <dbReference type="ARBA" id="ARBA00009031"/>
    </source>
</evidence>
<feature type="domain" description="Mycoplasma lipoprotein central" evidence="4">
    <location>
        <begin position="262"/>
        <end position="428"/>
    </location>
</feature>
<evidence type="ECO:0000313" key="6">
    <source>
        <dbReference type="Proteomes" id="UP000289497"/>
    </source>
</evidence>
<feature type="domain" description="Mycoplasma lipoprotein C-terminal" evidence="3">
    <location>
        <begin position="621"/>
        <end position="743"/>
    </location>
</feature>
<comment type="similarity">
    <text evidence="1">Belongs to the MG185/MG260 family.</text>
</comment>
<gene>
    <name evidence="5" type="ORF">NCTC10179_00694</name>
</gene>
<dbReference type="Pfam" id="PF03202">
    <property type="entry name" value="Lipoprotein_10"/>
    <property type="match status" value="1"/>
</dbReference>
<dbReference type="Gene3D" id="3.40.190.10">
    <property type="entry name" value="Periplasmic binding protein-like II"/>
    <property type="match status" value="1"/>
</dbReference>
<name>A0A449B7E4_9BACT</name>
<feature type="signal peptide" evidence="2">
    <location>
        <begin position="1"/>
        <end position="22"/>
    </location>
</feature>
<keyword evidence="5" id="KW-0449">Lipoprotein</keyword>
<dbReference type="Proteomes" id="UP000289497">
    <property type="component" value="Chromosome"/>
</dbReference>
<dbReference type="AlphaFoldDB" id="A0A449B7E4"/>
<dbReference type="PROSITE" id="PS51257">
    <property type="entry name" value="PROKAR_LIPOPROTEIN"/>
    <property type="match status" value="1"/>
</dbReference>
<dbReference type="Pfam" id="PF03305">
    <property type="entry name" value="Lipoprotein_X"/>
    <property type="match status" value="1"/>
</dbReference>
<evidence type="ECO:0000259" key="4">
    <source>
        <dbReference type="Pfam" id="PF03305"/>
    </source>
</evidence>
<evidence type="ECO:0000313" key="5">
    <source>
        <dbReference type="EMBL" id="VEU76508.1"/>
    </source>
</evidence>
<proteinExistence type="inferred from homology"/>
<reference evidence="5 6" key="1">
    <citation type="submission" date="2019-01" db="EMBL/GenBank/DDBJ databases">
        <authorList>
            <consortium name="Pathogen Informatics"/>
        </authorList>
    </citation>
    <scope>NUCLEOTIDE SEQUENCE [LARGE SCALE GENOMIC DNA]</scope>
    <source>
        <strain evidence="5 6">NCTC10179</strain>
    </source>
</reference>
<accession>A0A449B7E4</accession>
<dbReference type="KEGG" id="mcou:NCTC10179_00694"/>
<organism evidence="5 6">
    <name type="scientific">Mycoplasmopsis columboralis</name>
    <dbReference type="NCBI Taxonomy" id="171282"/>
    <lineage>
        <taxon>Bacteria</taxon>
        <taxon>Bacillati</taxon>
        <taxon>Mycoplasmatota</taxon>
        <taxon>Mycoplasmoidales</taxon>
        <taxon>Metamycoplasmataceae</taxon>
        <taxon>Mycoplasmopsis</taxon>
    </lineage>
</organism>
<keyword evidence="6" id="KW-1185">Reference proteome</keyword>
<evidence type="ECO:0000256" key="2">
    <source>
        <dbReference type="SAM" id="SignalP"/>
    </source>
</evidence>